<reference evidence="2" key="1">
    <citation type="submission" date="2020-05" db="EMBL/GenBank/DDBJ databases">
        <title>Phylogenomic resolution of chytrid fungi.</title>
        <authorList>
            <person name="Stajich J.E."/>
            <person name="Amses K."/>
            <person name="Simmons R."/>
            <person name="Seto K."/>
            <person name="Myers J."/>
            <person name="Bonds A."/>
            <person name="Quandt C.A."/>
            <person name="Barry K."/>
            <person name="Liu P."/>
            <person name="Grigoriev I."/>
            <person name="Longcore J.E."/>
            <person name="James T.Y."/>
        </authorList>
    </citation>
    <scope>NUCLEOTIDE SEQUENCE</scope>
    <source>
        <strain evidence="2">JEL0379</strain>
    </source>
</reference>
<name>A0AAD5XQY6_9FUNG</name>
<comment type="caution">
    <text evidence="2">The sequence shown here is derived from an EMBL/GenBank/DDBJ whole genome shotgun (WGS) entry which is preliminary data.</text>
</comment>
<organism evidence="2 3">
    <name type="scientific">Geranomyces variabilis</name>
    <dbReference type="NCBI Taxonomy" id="109894"/>
    <lineage>
        <taxon>Eukaryota</taxon>
        <taxon>Fungi</taxon>
        <taxon>Fungi incertae sedis</taxon>
        <taxon>Chytridiomycota</taxon>
        <taxon>Chytridiomycota incertae sedis</taxon>
        <taxon>Chytridiomycetes</taxon>
        <taxon>Spizellomycetales</taxon>
        <taxon>Powellomycetaceae</taxon>
        <taxon>Geranomyces</taxon>
    </lineage>
</organism>
<dbReference type="EMBL" id="JADGJQ010000048">
    <property type="protein sequence ID" value="KAJ3175778.1"/>
    <property type="molecule type" value="Genomic_DNA"/>
</dbReference>
<keyword evidence="3" id="KW-1185">Reference proteome</keyword>
<dbReference type="Proteomes" id="UP001212152">
    <property type="component" value="Unassembled WGS sequence"/>
</dbReference>
<dbReference type="AlphaFoldDB" id="A0AAD5XQY6"/>
<feature type="region of interest" description="Disordered" evidence="1">
    <location>
        <begin position="167"/>
        <end position="200"/>
    </location>
</feature>
<gene>
    <name evidence="2" type="ORF">HDU87_005772</name>
</gene>
<sequence length="367" mass="39704">MFRRTPLVRRVEALALTRRDQSHAAQPVRAFSGKSAGASAAAAASASSSSSTTTTPTTAAASEEGSATAITTSRKLDLSNLVANRKDRDFALSAFFATHRPLVNGEEAKNARQMTREAAEFAAEKGRVEIGRYNDEYAKIFGTFTPYLPPSHHMLYNAMDPAVLPSTHMRSSPSTPFLATGSSPSPNPPQQARNNNNSSGPTIADYLVYKSISKPLPSTLIPPPAPGPTPAQKAAAAAIAAANAAKPLPPSQDDMDVLAAYFANARANCGMTLQQMVDNSGPAYQPGQRAVTAPAPGTTIMKATQSPTVGRVWRTQRSRLYAISILKRRRMKMKKHKWKKGRKAVRDSTRYNRERRRKGGVQREKQE</sequence>
<evidence type="ECO:0000256" key="1">
    <source>
        <dbReference type="SAM" id="MobiDB-lite"/>
    </source>
</evidence>
<feature type="region of interest" description="Disordered" evidence="1">
    <location>
        <begin position="332"/>
        <end position="367"/>
    </location>
</feature>
<feature type="compositionally biased region" description="Polar residues" evidence="1">
    <location>
        <begin position="168"/>
        <end position="181"/>
    </location>
</feature>
<evidence type="ECO:0000313" key="3">
    <source>
        <dbReference type="Proteomes" id="UP001212152"/>
    </source>
</evidence>
<feature type="region of interest" description="Disordered" evidence="1">
    <location>
        <begin position="43"/>
        <end position="70"/>
    </location>
</feature>
<feature type="compositionally biased region" description="Basic residues" evidence="1">
    <location>
        <begin position="332"/>
        <end position="343"/>
    </location>
</feature>
<protein>
    <recommendedName>
        <fullName evidence="4">Mitochondrial mRNA-processing protein COX24 C-terminal domain-containing protein</fullName>
    </recommendedName>
</protein>
<evidence type="ECO:0000313" key="2">
    <source>
        <dbReference type="EMBL" id="KAJ3175778.1"/>
    </source>
</evidence>
<proteinExistence type="predicted"/>
<accession>A0AAD5XQY6</accession>
<feature type="compositionally biased region" description="Low complexity" evidence="1">
    <location>
        <begin position="190"/>
        <end position="199"/>
    </location>
</feature>
<evidence type="ECO:0008006" key="4">
    <source>
        <dbReference type="Google" id="ProtNLM"/>
    </source>
</evidence>